<gene>
    <name evidence="1" type="ORF">BGO89_06725</name>
</gene>
<dbReference type="AlphaFoldDB" id="A0A1M3KYU6"/>
<accession>A0A1M3KYU6</accession>
<comment type="caution">
    <text evidence="1">The sequence shown here is derived from an EMBL/GenBank/DDBJ whole genome shotgun (WGS) entry which is preliminary data.</text>
</comment>
<sequence>MVRIYFLIARIADASCNGMLRSILQQHIIPDWATLQIELLGRKNIDKVMPSAVIARANNVYLNSIIIGWIIGWKQTLRPSSDDPLNHIRLCLVARSKRDLICRCRSFFEPGFYHIVSRHFRWKAQGDVARCATNEQNFFSTNNAIITVDMVHIL</sequence>
<dbReference type="EMBL" id="MKVH01000021">
    <property type="protein sequence ID" value="OJX57659.1"/>
    <property type="molecule type" value="Genomic_DNA"/>
</dbReference>
<proteinExistence type="predicted"/>
<name>A0A1M3KYU6_9BACT</name>
<organism evidence="1 2">
    <name type="scientific">Candidatus Kapaibacterium thiocyanatum</name>
    <dbReference type="NCBI Taxonomy" id="1895771"/>
    <lineage>
        <taxon>Bacteria</taxon>
        <taxon>Pseudomonadati</taxon>
        <taxon>Candidatus Kapaibacteriota</taxon>
        <taxon>Candidatus Kapaibacteriia</taxon>
        <taxon>Candidatus Kapaibacteriales</taxon>
        <taxon>Candidatus Kapaibacteriaceae</taxon>
        <taxon>Candidatus Kapaibacterium</taxon>
    </lineage>
</organism>
<dbReference type="Proteomes" id="UP000184233">
    <property type="component" value="Unassembled WGS sequence"/>
</dbReference>
<protein>
    <submittedName>
        <fullName evidence="1">Uncharacterized protein</fullName>
    </submittedName>
</protein>
<evidence type="ECO:0000313" key="1">
    <source>
        <dbReference type="EMBL" id="OJX57659.1"/>
    </source>
</evidence>
<evidence type="ECO:0000313" key="2">
    <source>
        <dbReference type="Proteomes" id="UP000184233"/>
    </source>
</evidence>
<reference evidence="1 2" key="1">
    <citation type="submission" date="2016-09" db="EMBL/GenBank/DDBJ databases">
        <title>Genome-resolved meta-omics ties microbial dynamics to process performance in biotechnology for thiocyanate degradation.</title>
        <authorList>
            <person name="Kantor R.S."/>
            <person name="Huddy R.J."/>
            <person name="Iyer R."/>
            <person name="Thomas B.C."/>
            <person name="Brown C.T."/>
            <person name="Anantharaman K."/>
            <person name="Tringe S."/>
            <person name="Hettich R.L."/>
            <person name="Harrison S.T."/>
            <person name="Banfield J.F."/>
        </authorList>
    </citation>
    <scope>NUCLEOTIDE SEQUENCE [LARGE SCALE GENOMIC DNA]</scope>
    <source>
        <strain evidence="1">59-99</strain>
    </source>
</reference>